<dbReference type="Proteomes" id="UP000054307">
    <property type="component" value="Unassembled WGS sequence"/>
</dbReference>
<sequence length="36" mass="3802">MLGKFGRMLGVLALLVLVAPAMAAGNGEEQLEMEKI</sequence>
<evidence type="ECO:0000313" key="3">
    <source>
        <dbReference type="Proteomes" id="UP000054015"/>
    </source>
</evidence>
<evidence type="ECO:0000313" key="2">
    <source>
        <dbReference type="EMBL" id="KUK05440.1"/>
    </source>
</evidence>
<dbReference type="Proteomes" id="UP000054015">
    <property type="component" value="Unassembled WGS sequence"/>
</dbReference>
<organism evidence="1 4">
    <name type="scientific">Archaeoglobus fulgidus</name>
    <dbReference type="NCBI Taxonomy" id="2234"/>
    <lineage>
        <taxon>Archaea</taxon>
        <taxon>Methanobacteriati</taxon>
        <taxon>Methanobacteriota</taxon>
        <taxon>Archaeoglobi</taxon>
        <taxon>Archaeoglobales</taxon>
        <taxon>Archaeoglobaceae</taxon>
        <taxon>Archaeoglobus</taxon>
    </lineage>
</organism>
<dbReference type="AlphaFoldDB" id="A0A117KLJ7"/>
<comment type="caution">
    <text evidence="1">The sequence shown here is derived from an EMBL/GenBank/DDBJ whole genome shotgun (WGS) entry which is preliminary data.</text>
</comment>
<name>A0A117KLJ7_ARCFL</name>
<evidence type="ECO:0000313" key="1">
    <source>
        <dbReference type="EMBL" id="KUJ92756.1"/>
    </source>
</evidence>
<dbReference type="EMBL" id="LGEX01000121">
    <property type="protein sequence ID" value="KUK05440.1"/>
    <property type="molecule type" value="Genomic_DNA"/>
</dbReference>
<reference evidence="1" key="1">
    <citation type="journal article" date="2015" name="MBio">
        <title>Genome-resolved metagenomic analysis reveals roles for candidate phyla and other microbial community members in biogeochemical transformations in oil reservoirs.</title>
        <authorList>
            <person name="Hu P."/>
            <person name="Tom L."/>
            <person name="Singh A."/>
            <person name="Thomas B.C."/>
            <person name="Baker B.J."/>
            <person name="Piceno Y.M."/>
            <person name="Andersen G.L."/>
            <person name="Banfield J.F."/>
        </authorList>
    </citation>
    <scope>NUCLEOTIDE SEQUENCE [LARGE SCALE GENOMIC DNA]</scope>
    <source>
        <strain evidence="2">49_2300</strain>
        <strain evidence="1">49_95</strain>
    </source>
</reference>
<accession>A0A117KLJ7</accession>
<proteinExistence type="predicted"/>
<dbReference type="PATRIC" id="fig|2234.6.peg.758"/>
<protein>
    <submittedName>
        <fullName evidence="1">Uncharacterized protein</fullName>
    </submittedName>
</protein>
<dbReference type="EMBL" id="LGEQ01000051">
    <property type="protein sequence ID" value="KUJ92756.1"/>
    <property type="molecule type" value="Genomic_DNA"/>
</dbReference>
<evidence type="ECO:0000313" key="4">
    <source>
        <dbReference type="Proteomes" id="UP000054307"/>
    </source>
</evidence>
<reference evidence="3 4" key="2">
    <citation type="journal article" date="2015" name="MBio">
        <title>Genome-Resolved Metagenomic Analysis Reveals Roles for Candidate Phyla and Other Microbial Community Members in Biogeochemical Transformations in Oil Reservoirs.</title>
        <authorList>
            <person name="Hu P."/>
            <person name="Tom L."/>
            <person name="Singh A."/>
            <person name="Thomas B.C."/>
            <person name="Baker B.J."/>
            <person name="Piceno Y.M."/>
            <person name="Andersen G.L."/>
            <person name="Banfield J.F."/>
        </authorList>
    </citation>
    <scope>NUCLEOTIDE SEQUENCE [LARGE SCALE GENOMIC DNA]</scope>
</reference>
<gene>
    <name evidence="1" type="ORF">XD40_2047</name>
    <name evidence="2" type="ORF">XD48_2328</name>
</gene>